<protein>
    <submittedName>
        <fullName evidence="2">Uncharacterized protein</fullName>
    </submittedName>
</protein>
<organism evidence="2 3">
    <name type="scientific">Strigomonas culicis</name>
    <dbReference type="NCBI Taxonomy" id="28005"/>
    <lineage>
        <taxon>Eukaryota</taxon>
        <taxon>Discoba</taxon>
        <taxon>Euglenozoa</taxon>
        <taxon>Kinetoplastea</taxon>
        <taxon>Metakinetoplastina</taxon>
        <taxon>Trypanosomatida</taxon>
        <taxon>Trypanosomatidae</taxon>
        <taxon>Strigomonadinae</taxon>
        <taxon>Strigomonas</taxon>
    </lineage>
</organism>
<dbReference type="OrthoDB" id="277414at2759"/>
<proteinExistence type="predicted"/>
<accession>S9VU55</accession>
<name>S9VU55_9TRYP</name>
<evidence type="ECO:0000313" key="2">
    <source>
        <dbReference type="EMBL" id="EPY26785.1"/>
    </source>
</evidence>
<dbReference type="EMBL" id="ATMH01006995">
    <property type="protein sequence ID" value="EPY24806.1"/>
    <property type="molecule type" value="Genomic_DNA"/>
</dbReference>
<dbReference type="EMBL" id="ATMH01006080">
    <property type="protein sequence ID" value="EPY26785.1"/>
    <property type="molecule type" value="Genomic_DNA"/>
</dbReference>
<dbReference type="AlphaFoldDB" id="S9VU55"/>
<dbReference type="Proteomes" id="UP000015354">
    <property type="component" value="Unassembled WGS sequence"/>
</dbReference>
<evidence type="ECO:0000313" key="3">
    <source>
        <dbReference type="Proteomes" id="UP000015354"/>
    </source>
</evidence>
<sequence length="209" mass="24540">MSAANPNAAAEQAAALERSRAMARDYASKDAMNEWKQNMDPNNSRSKHNLLPKHFQAVDEEHEAKINAYIDSHRTWRASVPGLATTEYWQLRADYYPYIKRSDEKDDFFLRGVTVHPRLSDYPMCKTVIRDYFVCRDANPVMQLFNTCKPLKEQFCSCINEVFVRNHERGDAKFNAEREGYFAAQRERRFEKMVRQVEETKEVKTKLQD</sequence>
<reference evidence="2 3" key="1">
    <citation type="journal article" date="2013" name="PLoS ONE">
        <title>Predicting the Proteins of Angomonas deanei, Strigomonas culicis and Their Respective Endosymbionts Reveals New Aspects of the Trypanosomatidae Family.</title>
        <authorList>
            <person name="Motta M.C."/>
            <person name="Martins A.C."/>
            <person name="de Souza S.S."/>
            <person name="Catta-Preta C.M."/>
            <person name="Silva R."/>
            <person name="Klein C.C."/>
            <person name="de Almeida L.G."/>
            <person name="de Lima Cunha O."/>
            <person name="Ciapina L.P."/>
            <person name="Brocchi M."/>
            <person name="Colabardini A.C."/>
            <person name="de Araujo Lima B."/>
            <person name="Machado C.R."/>
            <person name="de Almeida Soares C.M."/>
            <person name="Probst C.M."/>
            <person name="de Menezes C.B."/>
            <person name="Thompson C.E."/>
            <person name="Bartholomeu D.C."/>
            <person name="Gradia D.F."/>
            <person name="Pavoni D.P."/>
            <person name="Grisard E.C."/>
            <person name="Fantinatti-Garboggini F."/>
            <person name="Marchini F.K."/>
            <person name="Rodrigues-Luiz G.F."/>
            <person name="Wagner G."/>
            <person name="Goldman G.H."/>
            <person name="Fietto J.L."/>
            <person name="Elias M.C."/>
            <person name="Goldman M.H."/>
            <person name="Sagot M.F."/>
            <person name="Pereira M."/>
            <person name="Stoco P.H."/>
            <person name="de Mendonca-Neto R.P."/>
            <person name="Teixeira S.M."/>
            <person name="Maciel T.E."/>
            <person name="de Oliveira Mendes T.A."/>
            <person name="Urmenyi T.P."/>
            <person name="de Souza W."/>
            <person name="Schenkman S."/>
            <person name="de Vasconcelos A.T."/>
        </authorList>
    </citation>
    <scope>NUCLEOTIDE SEQUENCE [LARGE SCALE GENOMIC DNA]</scope>
</reference>
<keyword evidence="3" id="KW-1185">Reference proteome</keyword>
<reference evidence="2" key="2">
    <citation type="submission" date="2013-03" db="EMBL/GenBank/DDBJ databases">
        <authorList>
            <person name="Motta M.C.M."/>
            <person name="Martins A.C.A."/>
            <person name="Preta C.M.C.C."/>
            <person name="Silva R."/>
            <person name="de Souza S.S."/>
            <person name="Klein C.C."/>
            <person name="de Almeida L.G.P."/>
            <person name="Cunha O.L."/>
            <person name="Colabardini A.C."/>
            <person name="Lima B.A."/>
            <person name="Machado C.R."/>
            <person name="Soares C.M.A."/>
            <person name="de Menezes C.B.A."/>
            <person name="Bartolomeu D.C."/>
            <person name="Grisard E.C."/>
            <person name="Fantinatti-Garboggini F."/>
            <person name="Rodrigues-Luiz G.F."/>
            <person name="Wagner G."/>
            <person name="Goldman G.H."/>
            <person name="Fietto J.L.R."/>
            <person name="Ciapina L.P."/>
            <person name="Brocchi M."/>
            <person name="Elias M.C."/>
            <person name="Goldman M.H.S."/>
            <person name="Sagot M.-F."/>
            <person name="Pereira M."/>
            <person name="Stoco P.H."/>
            <person name="Teixeira S.M.R."/>
            <person name="de Mendonca-Neto R.P."/>
            <person name="Maciel T.E.F."/>
            <person name="Mendes T.A.O."/>
            <person name="Urmenyi T.P."/>
            <person name="Teixeira M.M.G."/>
            <person name="de Camargo E.F.P."/>
            <person name="de Sousa W."/>
            <person name="Schenkman S."/>
            <person name="de Vasconcelos A.T.R."/>
        </authorList>
    </citation>
    <scope>NUCLEOTIDE SEQUENCE</scope>
</reference>
<comment type="caution">
    <text evidence="2">The sequence shown here is derived from an EMBL/GenBank/DDBJ whole genome shotgun (WGS) entry which is preliminary data.</text>
</comment>
<evidence type="ECO:0000313" key="1">
    <source>
        <dbReference type="EMBL" id="EPY24806.1"/>
    </source>
</evidence>
<gene>
    <name evidence="2" type="ORF">STCU_06080</name>
    <name evidence="1" type="ORF">STCU_06995</name>
</gene>